<dbReference type="PATRIC" id="fig|700597.3.peg.3783"/>
<evidence type="ECO:0000313" key="2">
    <source>
        <dbReference type="EMBL" id="EGX58149.1"/>
    </source>
</evidence>
<dbReference type="RefSeq" id="WP_007497465.1">
    <property type="nucleotide sequence ID" value="NZ_AGBF01000065.1"/>
</dbReference>
<sequence length="115" mass="12544">MVITTTTIDGTTARVRPYGAIDHDTLPAVREAVTALPLQVTDVVWDMRDVPFMDAAGLHLLTDTPAGPRRHPARRTAAVERLTPQPLWLLHLAAALFPTAGFDRLLAEIPPYQAA</sequence>
<dbReference type="SUPFAM" id="SSF52091">
    <property type="entry name" value="SpoIIaa-like"/>
    <property type="match status" value="1"/>
</dbReference>
<dbReference type="CDD" id="cd07043">
    <property type="entry name" value="STAS_anti-anti-sigma_factors"/>
    <property type="match status" value="1"/>
</dbReference>
<evidence type="ECO:0000259" key="1">
    <source>
        <dbReference type="PROSITE" id="PS50801"/>
    </source>
</evidence>
<dbReference type="InterPro" id="IPR002645">
    <property type="entry name" value="STAS_dom"/>
</dbReference>
<dbReference type="Proteomes" id="UP000004217">
    <property type="component" value="Unassembled WGS sequence"/>
</dbReference>
<keyword evidence="3" id="KW-1185">Reference proteome</keyword>
<accession>G2GEC4</accession>
<feature type="domain" description="STAS" evidence="1">
    <location>
        <begin position="15"/>
        <end position="61"/>
    </location>
</feature>
<dbReference type="EMBL" id="AGBF01000065">
    <property type="protein sequence ID" value="EGX58149.1"/>
    <property type="molecule type" value="Genomic_DNA"/>
</dbReference>
<protein>
    <recommendedName>
        <fullName evidence="1">STAS domain-containing protein</fullName>
    </recommendedName>
</protein>
<organism evidence="2 3">
    <name type="scientific">Streptomyces zinciresistens K42</name>
    <dbReference type="NCBI Taxonomy" id="700597"/>
    <lineage>
        <taxon>Bacteria</taxon>
        <taxon>Bacillati</taxon>
        <taxon>Actinomycetota</taxon>
        <taxon>Actinomycetes</taxon>
        <taxon>Kitasatosporales</taxon>
        <taxon>Streptomycetaceae</taxon>
        <taxon>Streptomyces</taxon>
    </lineage>
</organism>
<reference evidence="2 3" key="1">
    <citation type="submission" date="2011-08" db="EMBL/GenBank/DDBJ databases">
        <authorList>
            <person name="Lin Y."/>
            <person name="Hao X."/>
            <person name="Johnstone L."/>
            <person name="Miller S.J."/>
            <person name="Wei G."/>
            <person name="Rensing C."/>
        </authorList>
    </citation>
    <scope>NUCLEOTIDE SEQUENCE [LARGE SCALE GENOMIC DNA]</scope>
    <source>
        <strain evidence="2 3">K42</strain>
    </source>
</reference>
<gene>
    <name evidence="2" type="ORF">SZN_19285</name>
</gene>
<proteinExistence type="predicted"/>
<dbReference type="AlphaFoldDB" id="G2GEC4"/>
<dbReference type="InterPro" id="IPR036513">
    <property type="entry name" value="STAS_dom_sf"/>
</dbReference>
<comment type="caution">
    <text evidence="2">The sequence shown here is derived from an EMBL/GenBank/DDBJ whole genome shotgun (WGS) entry which is preliminary data.</text>
</comment>
<dbReference type="Gene3D" id="3.30.750.24">
    <property type="entry name" value="STAS domain"/>
    <property type="match status" value="1"/>
</dbReference>
<dbReference type="Pfam" id="PF01740">
    <property type="entry name" value="STAS"/>
    <property type="match status" value="1"/>
</dbReference>
<name>G2GEC4_9ACTN</name>
<evidence type="ECO:0000313" key="3">
    <source>
        <dbReference type="Proteomes" id="UP000004217"/>
    </source>
</evidence>
<dbReference type="PROSITE" id="PS50801">
    <property type="entry name" value="STAS"/>
    <property type="match status" value="1"/>
</dbReference>